<comment type="caution">
    <text evidence="7">The sequence shown here is derived from an EMBL/GenBank/DDBJ whole genome shotgun (WGS) entry which is preliminary data.</text>
</comment>
<dbReference type="SMART" id="SM00490">
    <property type="entry name" value="HELICc"/>
    <property type="match status" value="1"/>
</dbReference>
<keyword evidence="1" id="KW-0547">Nucleotide-binding</keyword>
<evidence type="ECO:0000313" key="8">
    <source>
        <dbReference type="Proteomes" id="UP001162060"/>
    </source>
</evidence>
<dbReference type="InterPro" id="IPR038718">
    <property type="entry name" value="SNF2-like_sf"/>
</dbReference>
<dbReference type="CDD" id="cd18793">
    <property type="entry name" value="SF2_C_SNF"/>
    <property type="match status" value="1"/>
</dbReference>
<accession>A0AAV1T4R0</accession>
<dbReference type="Pfam" id="PF00271">
    <property type="entry name" value="Helicase_C"/>
    <property type="match status" value="1"/>
</dbReference>
<dbReference type="PANTHER" id="PTHR45626:SF14">
    <property type="entry name" value="ATP-DEPENDENT DNA HELICASE (EUROFUNG)"/>
    <property type="match status" value="1"/>
</dbReference>
<dbReference type="PROSITE" id="PS51194">
    <property type="entry name" value="HELICASE_CTER"/>
    <property type="match status" value="1"/>
</dbReference>
<feature type="domain" description="Helicase C-terminal" evidence="6">
    <location>
        <begin position="855"/>
        <end position="1015"/>
    </location>
</feature>
<feature type="compositionally biased region" description="Polar residues" evidence="4">
    <location>
        <begin position="1131"/>
        <end position="1142"/>
    </location>
</feature>
<organism evidence="7 8">
    <name type="scientific">Peronospora matthiolae</name>
    <dbReference type="NCBI Taxonomy" id="2874970"/>
    <lineage>
        <taxon>Eukaryota</taxon>
        <taxon>Sar</taxon>
        <taxon>Stramenopiles</taxon>
        <taxon>Oomycota</taxon>
        <taxon>Peronosporomycetes</taxon>
        <taxon>Peronosporales</taxon>
        <taxon>Peronosporaceae</taxon>
        <taxon>Peronospora</taxon>
    </lineage>
</organism>
<keyword evidence="3" id="KW-0067">ATP-binding</keyword>
<dbReference type="InterPro" id="IPR000330">
    <property type="entry name" value="SNF2_N"/>
</dbReference>
<gene>
    <name evidence="7" type="ORF">PM001_LOCUS1691</name>
</gene>
<dbReference type="Gene3D" id="3.40.50.300">
    <property type="entry name" value="P-loop containing nucleotide triphosphate hydrolases"/>
    <property type="match status" value="1"/>
</dbReference>
<dbReference type="InterPro" id="IPR049730">
    <property type="entry name" value="SNF2/RAD54-like_C"/>
</dbReference>
<feature type="region of interest" description="Disordered" evidence="4">
    <location>
        <begin position="1106"/>
        <end position="1247"/>
    </location>
</feature>
<dbReference type="PROSITE" id="PS51192">
    <property type="entry name" value="HELICASE_ATP_BIND_1"/>
    <property type="match status" value="1"/>
</dbReference>
<dbReference type="GO" id="GO:0006281">
    <property type="term" value="P:DNA repair"/>
    <property type="evidence" value="ECO:0007669"/>
    <property type="project" value="TreeGrafter"/>
</dbReference>
<feature type="region of interest" description="Disordered" evidence="4">
    <location>
        <begin position="1401"/>
        <end position="1428"/>
    </location>
</feature>
<dbReference type="InterPro" id="IPR013083">
    <property type="entry name" value="Znf_RING/FYVE/PHD"/>
</dbReference>
<dbReference type="SUPFAM" id="SSF57850">
    <property type="entry name" value="RING/U-box"/>
    <property type="match status" value="1"/>
</dbReference>
<proteinExistence type="predicted"/>
<feature type="domain" description="Helicase ATP-binding" evidence="5">
    <location>
        <begin position="320"/>
        <end position="551"/>
    </location>
</feature>
<feature type="compositionally biased region" description="Polar residues" evidence="4">
    <location>
        <begin position="1216"/>
        <end position="1243"/>
    </location>
</feature>
<dbReference type="GO" id="GO:0005524">
    <property type="term" value="F:ATP binding"/>
    <property type="evidence" value="ECO:0007669"/>
    <property type="project" value="UniProtKB-KW"/>
</dbReference>
<feature type="compositionally biased region" description="Basic and acidic residues" evidence="4">
    <location>
        <begin position="1177"/>
        <end position="1186"/>
    </location>
</feature>
<keyword evidence="2" id="KW-0378">Hydrolase</keyword>
<dbReference type="Gene3D" id="3.30.40.10">
    <property type="entry name" value="Zinc/RING finger domain, C3HC4 (zinc finger)"/>
    <property type="match status" value="1"/>
</dbReference>
<dbReference type="InterPro" id="IPR001650">
    <property type="entry name" value="Helicase_C-like"/>
</dbReference>
<dbReference type="GO" id="GO:0008094">
    <property type="term" value="F:ATP-dependent activity, acting on DNA"/>
    <property type="evidence" value="ECO:0007669"/>
    <property type="project" value="TreeGrafter"/>
</dbReference>
<evidence type="ECO:0000256" key="3">
    <source>
        <dbReference type="ARBA" id="ARBA00022840"/>
    </source>
</evidence>
<dbReference type="Gene3D" id="3.40.50.10810">
    <property type="entry name" value="Tandem AAA-ATPase domain"/>
    <property type="match status" value="1"/>
</dbReference>
<protein>
    <submittedName>
        <fullName evidence="7">Uncharacterized protein</fullName>
    </submittedName>
</protein>
<evidence type="ECO:0000256" key="1">
    <source>
        <dbReference type="ARBA" id="ARBA00022741"/>
    </source>
</evidence>
<dbReference type="SUPFAM" id="SSF52540">
    <property type="entry name" value="P-loop containing nucleoside triphosphate hydrolases"/>
    <property type="match status" value="2"/>
</dbReference>
<dbReference type="GO" id="GO:0005634">
    <property type="term" value="C:nucleus"/>
    <property type="evidence" value="ECO:0007669"/>
    <property type="project" value="TreeGrafter"/>
</dbReference>
<evidence type="ECO:0000256" key="4">
    <source>
        <dbReference type="SAM" id="MobiDB-lite"/>
    </source>
</evidence>
<feature type="compositionally biased region" description="Polar residues" evidence="4">
    <location>
        <begin position="1150"/>
        <end position="1173"/>
    </location>
</feature>
<dbReference type="Pfam" id="PF00176">
    <property type="entry name" value="SNF2-rel_dom"/>
    <property type="match status" value="1"/>
</dbReference>
<dbReference type="GO" id="GO:0016787">
    <property type="term" value="F:hydrolase activity"/>
    <property type="evidence" value="ECO:0007669"/>
    <property type="project" value="UniProtKB-KW"/>
</dbReference>
<evidence type="ECO:0000259" key="6">
    <source>
        <dbReference type="PROSITE" id="PS51194"/>
    </source>
</evidence>
<evidence type="ECO:0000259" key="5">
    <source>
        <dbReference type="PROSITE" id="PS51192"/>
    </source>
</evidence>
<feature type="region of interest" description="Disordered" evidence="4">
    <location>
        <begin position="1264"/>
        <end position="1322"/>
    </location>
</feature>
<evidence type="ECO:0000256" key="2">
    <source>
        <dbReference type="ARBA" id="ARBA00022801"/>
    </source>
</evidence>
<reference evidence="7" key="1">
    <citation type="submission" date="2024-01" db="EMBL/GenBank/DDBJ databases">
        <authorList>
            <person name="Webb A."/>
        </authorList>
    </citation>
    <scope>NUCLEOTIDE SEQUENCE</scope>
    <source>
        <strain evidence="7">Pm1</strain>
    </source>
</reference>
<evidence type="ECO:0000313" key="7">
    <source>
        <dbReference type="EMBL" id="CAK7898615.1"/>
    </source>
</evidence>
<dbReference type="CDD" id="cd16449">
    <property type="entry name" value="RING-HC"/>
    <property type="match status" value="1"/>
</dbReference>
<dbReference type="SMART" id="SM00487">
    <property type="entry name" value="DEXDc"/>
    <property type="match status" value="1"/>
</dbReference>
<feature type="compositionally biased region" description="Polar residues" evidence="4">
    <location>
        <begin position="791"/>
        <end position="810"/>
    </location>
</feature>
<feature type="region of interest" description="Disordered" evidence="4">
    <location>
        <begin position="791"/>
        <end position="834"/>
    </location>
</feature>
<dbReference type="CDD" id="cd18008">
    <property type="entry name" value="DEXDc_SHPRH-like"/>
    <property type="match status" value="1"/>
</dbReference>
<feature type="compositionally biased region" description="Polar residues" evidence="4">
    <location>
        <begin position="1302"/>
        <end position="1316"/>
    </location>
</feature>
<dbReference type="PANTHER" id="PTHR45626">
    <property type="entry name" value="TRANSCRIPTION TERMINATION FACTOR 2-RELATED"/>
    <property type="match status" value="1"/>
</dbReference>
<dbReference type="InterPro" id="IPR050628">
    <property type="entry name" value="SNF2_RAD54_helicase_TF"/>
</dbReference>
<dbReference type="Proteomes" id="UP001162060">
    <property type="component" value="Unassembled WGS sequence"/>
</dbReference>
<sequence length="1428" mass="159797">MAAVETRTLVFLAPVYPDVCNLHSSVPVALQRTNDDWLKLVFSSSPNTFVEKEAICVNSHAGCRCDYVRLLRALMVLTEREVLSVVGDYNVATTGDHRTVATLRMHVQVHRHASVCDPLHDFHLILCHLQAQSLSIVRKSMSYSIKDREAQLTDATRSSCHVVGCRLHAWKPDANLGPKPKLHLSDVFQSLMTDMEAERKFNVRDKGIRGSPTVQLQPRLTTLLKNALHIVVCFLKTKDVTSLARVCSVFQPLVYEVVPGLNLVLHDHQQMGLRWMLNRERPSRIENLSMLHPFIFPRQPGKKSNVAVHLVDHKVVEQVDTRAFDMCGGMFCDEPGLGKTITMLAMILRTKRLSTSTARNVVTNLDEDAAVGRCSIGMPDRSIPAEHLVTSNGSLIVVPDPLVEHWKYQIEAHVARGALRTFVDEGRADLPRNVDLAAYDVVVTSFRRLTTEWRLHRPASALETRMPERYGFEGPQRYADGTNRGEVSSLLTVQWTRVIIDEGHKLGGRTPTNLMLMARIISAKRRWVMTGTPTPNTLQSADLRFMHGLLVFLQIEPYGQPDGRAWTKAIARPFEQNEPIGFFRLQSLLSRIMMRHTKESIREILPEPTRHTVFIDPTPSEYAQYNVIAAAVRANLVITNMDPKHPGKLHLDSLLNPTNRKEALRVVSNLRFACCGGVNSEVVLSDKALLETVNMLTELEVDADNIATVAEYLRRVKLPGMTTTCECCKRKLQLLMVMPCGHLCCADCVEDRFNEVGPSCYKCNEVYDPEVFQELQPGFDFREIDDANDAITNTSSSRHNANRPQQQQPGTCDRGGQRQHPAASGSIAREQPQPNRHYWTVDASKIFYAATRVRQLKNEFARCPIVHGSMRCRQTRFVKVIIFSQFTEIIWRTKLAFEQQEIPTANFITRVNPKARMKALKRFRTDPSLNVLLLSEMGSHGLDLSFVTHVFLMEEIWDKSLEQQVVSRAHRMGAQQAVVVEQLWMRGSVESEMAKMNELDERHTSDPPRVMHRLGPPVRTRKRLRVGGKALLNVAGTKRRKRNRRGDAKKVPIDNKSSFLQRKLDYVLRHLRLLENNAVAEPGQVRFSVVDEKAGVTVRQAIQTVQYPDTPATTPPSSTPLRPREKRVPASQLTQTSATHQRMPTAKQAVRTSSSARQTTDNRSSAHRSTSNVADAVNREQSRDSTKTAVENRPAGKAKRHSQSAQHTISVRPVAATSTRQVAPNTGSTVSSAITAPPTTLLQNKDDQTVPKKALLLAAPSLSPARVRSEALTEANQRIRKKRPDSRSSSDSTDITRIRDASISSQLQPQLPTKPSLTRKIPKEDPEIIVIDCSLSLGSEGSVSKGDAASVASSNCSADNEDSSESGDSDNDSEAEVLLTRLCLVAKHIFGRKQRRTIAVRKKIGTTPVPEKKAPPAPYIDDEETETE</sequence>
<feature type="region of interest" description="Disordered" evidence="4">
    <location>
        <begin position="1342"/>
        <end position="1372"/>
    </location>
</feature>
<name>A0AAV1T4R0_9STRA</name>
<dbReference type="EMBL" id="CAKLBY020000016">
    <property type="protein sequence ID" value="CAK7898615.1"/>
    <property type="molecule type" value="Genomic_DNA"/>
</dbReference>
<feature type="compositionally biased region" description="Acidic residues" evidence="4">
    <location>
        <begin position="1359"/>
        <end position="1372"/>
    </location>
</feature>
<dbReference type="InterPro" id="IPR014001">
    <property type="entry name" value="Helicase_ATP-bd"/>
</dbReference>
<dbReference type="InterPro" id="IPR027417">
    <property type="entry name" value="P-loop_NTPase"/>
</dbReference>